<proteinExistence type="inferred from homology"/>
<dbReference type="PRINTS" id="PR00447">
    <property type="entry name" value="NATRESASSCMP"/>
</dbReference>
<evidence type="ECO:0000256" key="8">
    <source>
        <dbReference type="SAM" id="Phobius"/>
    </source>
</evidence>
<feature type="region of interest" description="Disordered" evidence="7">
    <location>
        <begin position="1"/>
        <end position="35"/>
    </location>
</feature>
<reference evidence="10 11" key="1">
    <citation type="submission" date="2025-04" db="UniProtKB">
        <authorList>
            <consortium name="RefSeq"/>
        </authorList>
    </citation>
    <scope>IDENTIFICATION</scope>
    <source>
        <tissue evidence="10 11">Whole sample</tissue>
    </source>
</reference>
<dbReference type="Proteomes" id="UP000694844">
    <property type="component" value="Chromosome 9"/>
</dbReference>
<keyword evidence="5 8" id="KW-1133">Transmembrane helix</keyword>
<comment type="subcellular location">
    <subcellularLocation>
        <location evidence="1">Membrane</location>
        <topology evidence="1">Multi-pass membrane protein</topology>
    </subcellularLocation>
</comment>
<evidence type="ECO:0000313" key="10">
    <source>
        <dbReference type="RefSeq" id="XP_022309141.1"/>
    </source>
</evidence>
<keyword evidence="4 8" id="KW-0812">Transmembrane</keyword>
<gene>
    <name evidence="10 11" type="primary">LOC111114901</name>
</gene>
<dbReference type="KEGG" id="cvn:111114901"/>
<accession>A0A8B8C0H0</accession>
<dbReference type="Pfam" id="PF01566">
    <property type="entry name" value="Nramp"/>
    <property type="match status" value="1"/>
</dbReference>
<dbReference type="AlphaFoldDB" id="A0A8B8C0H0"/>
<dbReference type="GO" id="GO:0005886">
    <property type="term" value="C:plasma membrane"/>
    <property type="evidence" value="ECO:0007669"/>
    <property type="project" value="TreeGrafter"/>
</dbReference>
<protein>
    <submittedName>
        <fullName evidence="10 11">Natural resistance-associated macrophage protein 2-like isoform X1</fullName>
    </submittedName>
</protein>
<dbReference type="PANTHER" id="PTHR11706">
    <property type="entry name" value="SOLUTE CARRIER PROTEIN FAMILY 11 MEMBER"/>
    <property type="match status" value="1"/>
</dbReference>
<keyword evidence="6 8" id="KW-0472">Membrane</keyword>
<feature type="transmembrane region" description="Helical" evidence="8">
    <location>
        <begin position="408"/>
        <end position="427"/>
    </location>
</feature>
<evidence type="ECO:0000313" key="9">
    <source>
        <dbReference type="Proteomes" id="UP000694844"/>
    </source>
</evidence>
<feature type="transmembrane region" description="Helical" evidence="8">
    <location>
        <begin position="356"/>
        <end position="377"/>
    </location>
</feature>
<evidence type="ECO:0000313" key="11">
    <source>
        <dbReference type="RefSeq" id="XP_022309142.1"/>
    </source>
</evidence>
<keyword evidence="3" id="KW-0813">Transport</keyword>
<comment type="similarity">
    <text evidence="2">Belongs to the NRAMP family.</text>
</comment>
<organism evidence="9 11">
    <name type="scientific">Crassostrea virginica</name>
    <name type="common">Eastern oyster</name>
    <dbReference type="NCBI Taxonomy" id="6565"/>
    <lineage>
        <taxon>Eukaryota</taxon>
        <taxon>Metazoa</taxon>
        <taxon>Spiralia</taxon>
        <taxon>Lophotrochozoa</taxon>
        <taxon>Mollusca</taxon>
        <taxon>Bivalvia</taxon>
        <taxon>Autobranchia</taxon>
        <taxon>Pteriomorphia</taxon>
        <taxon>Ostreida</taxon>
        <taxon>Ostreoidea</taxon>
        <taxon>Ostreidae</taxon>
        <taxon>Crassostrea</taxon>
    </lineage>
</organism>
<sequence length="671" mass="74733">MKAQTGSGDDVGLEDSSQRENQPDSSWQENQPIRANASSSSVASAYFNNKIIIPEDQQHPIFSFKKLWAFTGPGFLMSIAYLDPGNIESDLRSGSVAQFKLLWVLMSATFLGLLMQRLSARLGVVTGMHLAEVCYRSYPRVPRLVLWIMVEIAIIGSDMQEVIGTAIAFYLLSDGKIPLYAGVLITIADTFTFLFLDKYGLRKLEGFFAFLILIMVVTFGYEYVMVAPDQPALLRGMFVPFCEDCGPDQVLQAVAIIGAIIMPHNIYLHSALVKSRDVDRTKRDHIQEANKYFFVEAAIALFISFLINVFVTAVFAEGFYGRNITQVYDSCIEREVPHASVFNTTNLEVDIFRGGVFLGCQFGLAALYIWAVGILAAGQSSTMTGTYTGQFVMEGFLNLKWKRWIRVLFTRSIAIFPTILVASFSGIQDLTQMNDMLNVLMSMQLPFALIPILTFTSSESIMGDFKNGSAFLVLNGGRPRMCCLKVSLEQAWTWTRKLQTLDRRSTLQNLDPCLIPVLPTLNPRPTLQNLDPRPTLQNMDPGPILQQWKRTIQRGIQVPSDSGSSTIEQRYSIGVEGGVKKGPQPLPNFLISVPFSIKDTNMDITFLSGLGKEQTLSLTVSQSGLPPPPPPHPPSNTTFHACSKRGFMQSSVCNLIWKYPRRSQLSKHVAR</sequence>
<dbReference type="InterPro" id="IPR001046">
    <property type="entry name" value="NRAMP_fam"/>
</dbReference>
<keyword evidence="9" id="KW-1185">Reference proteome</keyword>
<dbReference type="RefSeq" id="XP_022309141.1">
    <property type="nucleotide sequence ID" value="XM_022453433.1"/>
</dbReference>
<evidence type="ECO:0000256" key="2">
    <source>
        <dbReference type="ARBA" id="ARBA00006670"/>
    </source>
</evidence>
<dbReference type="OrthoDB" id="409173at2759"/>
<evidence type="ECO:0000256" key="5">
    <source>
        <dbReference type="ARBA" id="ARBA00022989"/>
    </source>
</evidence>
<dbReference type="NCBIfam" id="TIGR01197">
    <property type="entry name" value="nramp"/>
    <property type="match status" value="1"/>
</dbReference>
<dbReference type="GO" id="GO:0005381">
    <property type="term" value="F:iron ion transmembrane transporter activity"/>
    <property type="evidence" value="ECO:0007669"/>
    <property type="project" value="TreeGrafter"/>
</dbReference>
<evidence type="ECO:0000256" key="1">
    <source>
        <dbReference type="ARBA" id="ARBA00004141"/>
    </source>
</evidence>
<evidence type="ECO:0000256" key="4">
    <source>
        <dbReference type="ARBA" id="ARBA00022692"/>
    </source>
</evidence>
<feature type="transmembrane region" description="Helical" evidence="8">
    <location>
        <begin position="208"/>
        <end position="226"/>
    </location>
</feature>
<name>A0A8B8C0H0_CRAVI</name>
<dbReference type="HAMAP" id="MF_00221">
    <property type="entry name" value="NRAMP"/>
    <property type="match status" value="1"/>
</dbReference>
<dbReference type="NCBIfam" id="NF037982">
    <property type="entry name" value="Nramp_1"/>
    <property type="match status" value="1"/>
</dbReference>
<evidence type="ECO:0000256" key="7">
    <source>
        <dbReference type="SAM" id="MobiDB-lite"/>
    </source>
</evidence>
<dbReference type="PANTHER" id="PTHR11706:SF33">
    <property type="entry name" value="NATURAL RESISTANCE-ASSOCIATED MACROPHAGE PROTEIN 2"/>
    <property type="match status" value="1"/>
</dbReference>
<dbReference type="GO" id="GO:0005384">
    <property type="term" value="F:manganese ion transmembrane transporter activity"/>
    <property type="evidence" value="ECO:0007669"/>
    <property type="project" value="TreeGrafter"/>
</dbReference>
<feature type="transmembrane region" description="Helical" evidence="8">
    <location>
        <begin position="96"/>
        <end position="114"/>
    </location>
</feature>
<feature type="transmembrane region" description="Helical" evidence="8">
    <location>
        <begin position="177"/>
        <end position="196"/>
    </location>
</feature>
<feature type="compositionally biased region" description="Polar residues" evidence="7">
    <location>
        <begin position="23"/>
        <end position="33"/>
    </location>
</feature>
<dbReference type="GO" id="GO:0010008">
    <property type="term" value="C:endosome membrane"/>
    <property type="evidence" value="ECO:0007669"/>
    <property type="project" value="TreeGrafter"/>
</dbReference>
<dbReference type="GeneID" id="111114901"/>
<dbReference type="RefSeq" id="XP_022309142.1">
    <property type="nucleotide sequence ID" value="XM_022453434.1"/>
</dbReference>
<feature type="transmembrane region" description="Helical" evidence="8">
    <location>
        <begin position="293"/>
        <end position="316"/>
    </location>
</feature>
<dbReference type="GO" id="GO:0015086">
    <property type="term" value="F:cadmium ion transmembrane transporter activity"/>
    <property type="evidence" value="ECO:0007669"/>
    <property type="project" value="TreeGrafter"/>
</dbReference>
<evidence type="ECO:0000256" key="6">
    <source>
        <dbReference type="ARBA" id="ARBA00023136"/>
    </source>
</evidence>
<feature type="transmembrane region" description="Helical" evidence="8">
    <location>
        <begin position="250"/>
        <end position="272"/>
    </location>
</feature>
<evidence type="ECO:0000256" key="3">
    <source>
        <dbReference type="ARBA" id="ARBA00022448"/>
    </source>
</evidence>